<gene>
    <name evidence="2" type="ORF">Rhe02_34700</name>
</gene>
<dbReference type="Proteomes" id="UP000612899">
    <property type="component" value="Unassembled WGS sequence"/>
</dbReference>
<evidence type="ECO:0000313" key="3">
    <source>
        <dbReference type="Proteomes" id="UP000612899"/>
    </source>
</evidence>
<sequence length="115" mass="12702">MPTLWTSPRTTHAPTRSGGACGWYSSSLGSWAASECSGWPEWSCATRGAYREVKEGRPDPREGEFGPQPPAARLSEAIYEFIRAVRAQLRVEHAGEIATDEPEDWPIPSQVKSKQ</sequence>
<reference evidence="2" key="1">
    <citation type="submission" date="2021-01" db="EMBL/GenBank/DDBJ databases">
        <title>Whole genome shotgun sequence of Rhizocola hellebori NBRC 109834.</title>
        <authorList>
            <person name="Komaki H."/>
            <person name="Tamura T."/>
        </authorList>
    </citation>
    <scope>NUCLEOTIDE SEQUENCE</scope>
    <source>
        <strain evidence="2">NBRC 109834</strain>
    </source>
</reference>
<dbReference type="AlphaFoldDB" id="A0A8J3Q7A7"/>
<name>A0A8J3Q7A7_9ACTN</name>
<protein>
    <submittedName>
        <fullName evidence="2">Uncharacterized protein</fullName>
    </submittedName>
</protein>
<organism evidence="2 3">
    <name type="scientific">Rhizocola hellebori</name>
    <dbReference type="NCBI Taxonomy" id="1392758"/>
    <lineage>
        <taxon>Bacteria</taxon>
        <taxon>Bacillati</taxon>
        <taxon>Actinomycetota</taxon>
        <taxon>Actinomycetes</taxon>
        <taxon>Micromonosporales</taxon>
        <taxon>Micromonosporaceae</taxon>
        <taxon>Rhizocola</taxon>
    </lineage>
</organism>
<evidence type="ECO:0000313" key="2">
    <source>
        <dbReference type="EMBL" id="GIH05403.1"/>
    </source>
</evidence>
<accession>A0A8J3Q7A7</accession>
<dbReference type="EMBL" id="BONY01000018">
    <property type="protein sequence ID" value="GIH05403.1"/>
    <property type="molecule type" value="Genomic_DNA"/>
</dbReference>
<comment type="caution">
    <text evidence="2">The sequence shown here is derived from an EMBL/GenBank/DDBJ whole genome shotgun (WGS) entry which is preliminary data.</text>
</comment>
<feature type="region of interest" description="Disordered" evidence="1">
    <location>
        <begin position="96"/>
        <end position="115"/>
    </location>
</feature>
<evidence type="ECO:0000256" key="1">
    <source>
        <dbReference type="SAM" id="MobiDB-lite"/>
    </source>
</evidence>
<keyword evidence="3" id="KW-1185">Reference proteome</keyword>
<proteinExistence type="predicted"/>